<keyword evidence="2" id="KW-1185">Reference proteome</keyword>
<dbReference type="EMBL" id="JBBNAF010000002">
    <property type="protein sequence ID" value="KAK9163974.1"/>
    <property type="molecule type" value="Genomic_DNA"/>
</dbReference>
<reference evidence="1 2" key="1">
    <citation type="submission" date="2024-01" db="EMBL/GenBank/DDBJ databases">
        <title>Genome assemblies of Stephania.</title>
        <authorList>
            <person name="Yang L."/>
        </authorList>
    </citation>
    <scope>NUCLEOTIDE SEQUENCE [LARGE SCALE GENOMIC DNA]</scope>
    <source>
        <strain evidence="1">YNDBR</strain>
        <tissue evidence="1">Leaf</tissue>
    </source>
</reference>
<evidence type="ECO:0000313" key="2">
    <source>
        <dbReference type="Proteomes" id="UP001420932"/>
    </source>
</evidence>
<comment type="caution">
    <text evidence="1">The sequence shown here is derived from an EMBL/GenBank/DDBJ whole genome shotgun (WGS) entry which is preliminary data.</text>
</comment>
<protein>
    <submittedName>
        <fullName evidence="1">Uncharacterized protein</fullName>
    </submittedName>
</protein>
<evidence type="ECO:0000313" key="1">
    <source>
        <dbReference type="EMBL" id="KAK9163974.1"/>
    </source>
</evidence>
<dbReference type="Proteomes" id="UP001420932">
    <property type="component" value="Unassembled WGS sequence"/>
</dbReference>
<dbReference type="AlphaFoldDB" id="A0AAP0Q2Y3"/>
<organism evidence="1 2">
    <name type="scientific">Stephania yunnanensis</name>
    <dbReference type="NCBI Taxonomy" id="152371"/>
    <lineage>
        <taxon>Eukaryota</taxon>
        <taxon>Viridiplantae</taxon>
        <taxon>Streptophyta</taxon>
        <taxon>Embryophyta</taxon>
        <taxon>Tracheophyta</taxon>
        <taxon>Spermatophyta</taxon>
        <taxon>Magnoliopsida</taxon>
        <taxon>Ranunculales</taxon>
        <taxon>Menispermaceae</taxon>
        <taxon>Menispermoideae</taxon>
        <taxon>Cissampelideae</taxon>
        <taxon>Stephania</taxon>
    </lineage>
</organism>
<sequence length="65" mass="7531">MHVKLGFVEMMLGEIEEHVGGVCEGWVGTETACMMKYLRGTWFLRILKFIHGYIRRGDVRSAREV</sequence>
<name>A0AAP0Q2Y3_9MAGN</name>
<accession>A0AAP0Q2Y3</accession>
<proteinExistence type="predicted"/>
<gene>
    <name evidence="1" type="ORF">Syun_004876</name>
</gene>